<dbReference type="EMBL" id="JAULSV010000005">
    <property type="protein sequence ID" value="KAK0643362.1"/>
    <property type="molecule type" value="Genomic_DNA"/>
</dbReference>
<dbReference type="AlphaFoldDB" id="A0AA39Y1X4"/>
<accession>A0AA39Y1X4</accession>
<evidence type="ECO:0000313" key="2">
    <source>
        <dbReference type="Proteomes" id="UP001174936"/>
    </source>
</evidence>
<dbReference type="Proteomes" id="UP001174936">
    <property type="component" value="Unassembled WGS sequence"/>
</dbReference>
<gene>
    <name evidence="1" type="ORF">B0T16DRAFT_415758</name>
</gene>
<protein>
    <submittedName>
        <fullName evidence="1">Uncharacterized protein</fullName>
    </submittedName>
</protein>
<name>A0AA39Y1X4_9PEZI</name>
<keyword evidence="2" id="KW-1185">Reference proteome</keyword>
<comment type="caution">
    <text evidence="1">The sequence shown here is derived from an EMBL/GenBank/DDBJ whole genome shotgun (WGS) entry which is preliminary data.</text>
</comment>
<proteinExistence type="predicted"/>
<sequence length="135" mass="15089">MFGDPFHKEDTNFLHQILPETPHPPGSLNQVQLLVASCSGLDSTYPAFCRVIIYLGGPMGRPARLISARTRISDTPPTYPYQPSRSPRGMLHAHQALTARRFQSTLGNNGSVIIVRRTIVNKPTWLLHACGHHRR</sequence>
<reference evidence="1" key="1">
    <citation type="submission" date="2023-06" db="EMBL/GenBank/DDBJ databases">
        <title>Genome-scale phylogeny and comparative genomics of the fungal order Sordariales.</title>
        <authorList>
            <consortium name="Lawrence Berkeley National Laboratory"/>
            <person name="Hensen N."/>
            <person name="Bonometti L."/>
            <person name="Westerberg I."/>
            <person name="Brannstrom I.O."/>
            <person name="Guillou S."/>
            <person name="Cros-Aarteil S."/>
            <person name="Calhoun S."/>
            <person name="Haridas S."/>
            <person name="Kuo A."/>
            <person name="Mondo S."/>
            <person name="Pangilinan J."/>
            <person name="Riley R."/>
            <person name="Labutti K."/>
            <person name="Andreopoulos B."/>
            <person name="Lipzen A."/>
            <person name="Chen C."/>
            <person name="Yanf M."/>
            <person name="Daum C."/>
            <person name="Ng V."/>
            <person name="Clum A."/>
            <person name="Steindorff A."/>
            <person name="Ohm R."/>
            <person name="Martin F."/>
            <person name="Silar P."/>
            <person name="Natvig D."/>
            <person name="Lalanne C."/>
            <person name="Gautier V."/>
            <person name="Ament-Velasquez S.L."/>
            <person name="Kruys A."/>
            <person name="Hutchinson M.I."/>
            <person name="Powell A.J."/>
            <person name="Barry K."/>
            <person name="Miller A.N."/>
            <person name="Grigoriev I.V."/>
            <person name="Debuchy R."/>
            <person name="Gladieux P."/>
            <person name="Thoren M.H."/>
            <person name="Johannesson H."/>
        </authorList>
    </citation>
    <scope>NUCLEOTIDE SEQUENCE</scope>
    <source>
        <strain evidence="1">SMH2532-1</strain>
    </source>
</reference>
<evidence type="ECO:0000313" key="1">
    <source>
        <dbReference type="EMBL" id="KAK0643362.1"/>
    </source>
</evidence>
<organism evidence="1 2">
    <name type="scientific">Cercophora newfieldiana</name>
    <dbReference type="NCBI Taxonomy" id="92897"/>
    <lineage>
        <taxon>Eukaryota</taxon>
        <taxon>Fungi</taxon>
        <taxon>Dikarya</taxon>
        <taxon>Ascomycota</taxon>
        <taxon>Pezizomycotina</taxon>
        <taxon>Sordariomycetes</taxon>
        <taxon>Sordariomycetidae</taxon>
        <taxon>Sordariales</taxon>
        <taxon>Lasiosphaeriaceae</taxon>
        <taxon>Cercophora</taxon>
    </lineage>
</organism>